<accession>A0A4Q5M0C1</accession>
<dbReference type="RefSeq" id="WP_130021492.1">
    <property type="nucleotide sequence ID" value="NZ_SEWF01000017.1"/>
</dbReference>
<organism evidence="2 3">
    <name type="scientific">Emticicia agri</name>
    <dbReference type="NCBI Taxonomy" id="2492393"/>
    <lineage>
        <taxon>Bacteria</taxon>
        <taxon>Pseudomonadati</taxon>
        <taxon>Bacteroidota</taxon>
        <taxon>Cytophagia</taxon>
        <taxon>Cytophagales</taxon>
        <taxon>Leadbetterellaceae</taxon>
        <taxon>Emticicia</taxon>
    </lineage>
</organism>
<protein>
    <recommendedName>
        <fullName evidence="1">Transposase IS701-like DDE domain-containing protein</fullName>
    </recommendedName>
</protein>
<dbReference type="Proteomes" id="UP000293162">
    <property type="component" value="Unassembled WGS sequence"/>
</dbReference>
<dbReference type="EMBL" id="SEWF01000017">
    <property type="protein sequence ID" value="RYU95243.1"/>
    <property type="molecule type" value="Genomic_DNA"/>
</dbReference>
<evidence type="ECO:0000259" key="1">
    <source>
        <dbReference type="Pfam" id="PF13546"/>
    </source>
</evidence>
<name>A0A4Q5M0C1_9BACT</name>
<proteinExistence type="predicted"/>
<keyword evidence="3" id="KW-1185">Reference proteome</keyword>
<sequence>MSLSKGKPYLLAADETVKTKSGKKTYGIGLFYSSIANQVIPSISFLAISIIDIASETSYIIGVKQLLNDPKAEASAKKNKLSKALAKIQVSKLKGRPKGSKNKAKSESQGASYQVLKTFLALVCSQLKVLLPDLQCFHLVLDGFYGHESYLLLALDNSLLIISKFKSNAHPILPYLHRKT</sequence>
<evidence type="ECO:0000313" key="3">
    <source>
        <dbReference type="Proteomes" id="UP000293162"/>
    </source>
</evidence>
<dbReference type="Pfam" id="PF13546">
    <property type="entry name" value="DDE_5"/>
    <property type="match status" value="1"/>
</dbReference>
<reference evidence="2 3" key="1">
    <citation type="submission" date="2019-02" db="EMBL/GenBank/DDBJ databases">
        <title>Bacterial novel species Emticicia sp. 17J42-9 isolated from soil.</title>
        <authorList>
            <person name="Jung H.-Y."/>
        </authorList>
    </citation>
    <scope>NUCLEOTIDE SEQUENCE [LARGE SCALE GENOMIC DNA]</scope>
    <source>
        <strain evidence="2 3">17J42-9</strain>
    </source>
</reference>
<dbReference type="OrthoDB" id="530212at2"/>
<evidence type="ECO:0000313" key="2">
    <source>
        <dbReference type="EMBL" id="RYU95243.1"/>
    </source>
</evidence>
<comment type="caution">
    <text evidence="2">The sequence shown here is derived from an EMBL/GenBank/DDBJ whole genome shotgun (WGS) entry which is preliminary data.</text>
</comment>
<feature type="domain" description="Transposase IS701-like DDE" evidence="1">
    <location>
        <begin position="4"/>
        <end position="168"/>
    </location>
</feature>
<dbReference type="InterPro" id="IPR038721">
    <property type="entry name" value="IS701-like_DDE_dom"/>
</dbReference>
<dbReference type="AlphaFoldDB" id="A0A4Q5M0C1"/>
<gene>
    <name evidence="2" type="ORF">EWM59_13235</name>
</gene>